<feature type="domain" description="DUF2428" evidence="3">
    <location>
        <begin position="1131"/>
        <end position="1440"/>
    </location>
</feature>
<dbReference type="PANTHER" id="PTHR14387">
    <property type="entry name" value="THADA/DEATH RECEPTOR INTERACTING PROTEIN"/>
    <property type="match status" value="1"/>
</dbReference>
<dbReference type="OrthoDB" id="73997at2759"/>
<dbReference type="InterPro" id="IPR056842">
    <property type="entry name" value="THADA-like_TPR_C"/>
</dbReference>
<dbReference type="Pfam" id="PF25151">
    <property type="entry name" value="TPR_Trm732_C"/>
    <property type="match status" value="1"/>
</dbReference>
<dbReference type="InterPro" id="IPR051954">
    <property type="entry name" value="tRNA_methyltransferase_THADA"/>
</dbReference>
<keyword evidence="7" id="KW-1185">Reference proteome</keyword>
<dbReference type="Pfam" id="PF25150">
    <property type="entry name" value="TPR_Trm732"/>
    <property type="match status" value="1"/>
</dbReference>
<evidence type="ECO:0000259" key="4">
    <source>
        <dbReference type="Pfam" id="PF25150"/>
    </source>
</evidence>
<evidence type="ECO:0000313" key="7">
    <source>
        <dbReference type="Proteomes" id="UP000325081"/>
    </source>
</evidence>
<dbReference type="InterPro" id="IPR019442">
    <property type="entry name" value="THADA/TRM732_DUF2428"/>
</dbReference>
<name>A0A5A7NWL0_STRAF</name>
<evidence type="ECO:0000313" key="6">
    <source>
        <dbReference type="EMBL" id="GER24701.1"/>
    </source>
</evidence>
<feature type="domain" description="tRNA (32-2'-O)-methyltransferase regulator THADA-like TPR repeats region" evidence="4">
    <location>
        <begin position="668"/>
        <end position="978"/>
    </location>
</feature>
<dbReference type="PANTHER" id="PTHR14387:SF0">
    <property type="entry name" value="DUF2428 DOMAIN-CONTAINING PROTEIN"/>
    <property type="match status" value="1"/>
</dbReference>
<gene>
    <name evidence="6" type="ORF">STAS_00241</name>
</gene>
<dbReference type="EMBL" id="BKCP01000001">
    <property type="protein sequence ID" value="GER24701.1"/>
    <property type="molecule type" value="Genomic_DNA"/>
</dbReference>
<keyword evidence="2" id="KW-0819">tRNA processing</keyword>
<feature type="domain" description="tRNA (32-2'-O)-methyltransferase regulator THADA-like C-terminal TPR repeats region" evidence="5">
    <location>
        <begin position="1442"/>
        <end position="1615"/>
    </location>
</feature>
<evidence type="ECO:0000256" key="2">
    <source>
        <dbReference type="ARBA" id="ARBA00022694"/>
    </source>
</evidence>
<comment type="caution">
    <text evidence="6">The sequence shown here is derived from an EMBL/GenBank/DDBJ whole genome shotgun (WGS) entry which is preliminary data.</text>
</comment>
<dbReference type="SUPFAM" id="SSF48371">
    <property type="entry name" value="ARM repeat"/>
    <property type="match status" value="1"/>
</dbReference>
<dbReference type="GO" id="GO:0005829">
    <property type="term" value="C:cytosol"/>
    <property type="evidence" value="ECO:0007669"/>
    <property type="project" value="TreeGrafter"/>
</dbReference>
<evidence type="ECO:0000259" key="3">
    <source>
        <dbReference type="Pfam" id="PF10350"/>
    </source>
</evidence>
<comment type="similarity">
    <text evidence="1">Belongs to the THADA family.</text>
</comment>
<reference evidence="7" key="1">
    <citation type="journal article" date="2019" name="Curr. Biol.">
        <title>Genome Sequence of Striga asiatica Provides Insight into the Evolution of Plant Parasitism.</title>
        <authorList>
            <person name="Yoshida S."/>
            <person name="Kim S."/>
            <person name="Wafula E.K."/>
            <person name="Tanskanen J."/>
            <person name="Kim Y.M."/>
            <person name="Honaas L."/>
            <person name="Yang Z."/>
            <person name="Spallek T."/>
            <person name="Conn C.E."/>
            <person name="Ichihashi Y."/>
            <person name="Cheong K."/>
            <person name="Cui S."/>
            <person name="Der J.P."/>
            <person name="Gundlach H."/>
            <person name="Jiao Y."/>
            <person name="Hori C."/>
            <person name="Ishida J.K."/>
            <person name="Kasahara H."/>
            <person name="Kiba T."/>
            <person name="Kim M.S."/>
            <person name="Koo N."/>
            <person name="Laohavisit A."/>
            <person name="Lee Y.H."/>
            <person name="Lumba S."/>
            <person name="McCourt P."/>
            <person name="Mortimer J.C."/>
            <person name="Mutuku J.M."/>
            <person name="Nomura T."/>
            <person name="Sasaki-Sekimoto Y."/>
            <person name="Seto Y."/>
            <person name="Wang Y."/>
            <person name="Wakatake T."/>
            <person name="Sakakibara H."/>
            <person name="Demura T."/>
            <person name="Yamaguchi S."/>
            <person name="Yoneyama K."/>
            <person name="Manabe R.I."/>
            <person name="Nelson D.C."/>
            <person name="Schulman A.H."/>
            <person name="Timko M.P."/>
            <person name="dePamphilis C.W."/>
            <person name="Choi D."/>
            <person name="Shirasu K."/>
        </authorList>
    </citation>
    <scope>NUCLEOTIDE SEQUENCE [LARGE SCALE GENOMIC DNA]</scope>
    <source>
        <strain evidence="7">cv. UVA1</strain>
    </source>
</reference>
<dbReference type="Proteomes" id="UP000325081">
    <property type="component" value="Unassembled WGS sequence"/>
</dbReference>
<proteinExistence type="inferred from homology"/>
<accession>A0A5A7NWL0</accession>
<organism evidence="6 7">
    <name type="scientific">Striga asiatica</name>
    <name type="common">Asiatic witchweed</name>
    <name type="synonym">Buchnera asiatica</name>
    <dbReference type="NCBI Taxonomy" id="4170"/>
    <lineage>
        <taxon>Eukaryota</taxon>
        <taxon>Viridiplantae</taxon>
        <taxon>Streptophyta</taxon>
        <taxon>Embryophyta</taxon>
        <taxon>Tracheophyta</taxon>
        <taxon>Spermatophyta</taxon>
        <taxon>Magnoliopsida</taxon>
        <taxon>eudicotyledons</taxon>
        <taxon>Gunneridae</taxon>
        <taxon>Pentapetalae</taxon>
        <taxon>asterids</taxon>
        <taxon>lamiids</taxon>
        <taxon>Lamiales</taxon>
        <taxon>Orobanchaceae</taxon>
        <taxon>Buchnereae</taxon>
        <taxon>Striga</taxon>
    </lineage>
</organism>
<protein>
    <submittedName>
        <fullName evidence="6">Thyroid adenoma-associated protein homolog</fullName>
    </submittedName>
</protein>
<dbReference type="GO" id="GO:0030488">
    <property type="term" value="P:tRNA methylation"/>
    <property type="evidence" value="ECO:0007669"/>
    <property type="project" value="TreeGrafter"/>
</dbReference>
<evidence type="ECO:0000256" key="1">
    <source>
        <dbReference type="ARBA" id="ARBA00010409"/>
    </source>
</evidence>
<dbReference type="InterPro" id="IPR016024">
    <property type="entry name" value="ARM-type_fold"/>
</dbReference>
<evidence type="ECO:0000259" key="5">
    <source>
        <dbReference type="Pfam" id="PF25151"/>
    </source>
</evidence>
<dbReference type="Pfam" id="PF10350">
    <property type="entry name" value="DUF2428"/>
    <property type="match status" value="1"/>
</dbReference>
<sequence>MGPSLIVMPLAAHESQVFSVPFTEANVCKAPANVRKPRARYPSSSDSWPSHILAQLDSYGLVDDLNPKTRVPTAVRRLPPPTGGRLRAYSLHIPAASHPIMSAKWRAIQHRHRYTYSAVVFPPHFVRELNRTPDDHPFFTELKHLVSLNSTYAQIEHAKKIAAAFSNLISDGNTYEKTVSRAAKLYLEILFLENSLPLHRTLASVLAKLKNNRSLIESHFEQLCHEYGGGQIAGDGKIFCVSRAALSMMSTPKLGYLVQVVEQCAILVGLDVVSSLGSVVNETNEWSRPSPLVMEQCQEALSCMYYLLQRFPGKFNNAGGESIASNDSNVLEMALSIVLSVLKSQAFSRDCFVAAGVSLCAALQVCLSPEELGLFIMRGIFRETGVQGGEIDFDAVVEKISYKGDLVDEIYKFSALSRLCLIRGILTAVSRTVLDTHYAVLNDGANGDEDEYLVKTILYDAILPELCRYAENPTDSHSNFHALTVMQICLQQIKTLLQGDTGCAPDNYDPIPEAMGARILKIVWNNLEDPLSQTVKQVHLIFDLYLDIQSSLHWAEGSENIKLFLKRIALDLLCMGPRCKGRYVPLASLTRRLGAKTIIKMNPDLLSETAKAYVDDDVCCAATTFLKCFLECLRDEYWSSDGVDNGYTKYRGYCLLPFLHGLAFGFAKLRSNLNTYALPVLLELDVDSIFSMLALIGIGPTEGPLFSHNDISSTEMDLGLEQKIAVLVSLLKVSRVLALMEGDIDWYEESSISPEAAELDLENSNLQCAVGIKGVEVKIPVKWVILALTHVDESLRMDAAETLFLNPKTASLPSSLELSLMRKAVPLNMRCCSTAFQMKWNSLFRKFFSRVRTSLERQLKVGAWKPLVSAGDSNGVCLLTGSESIIKHRAEILFDFTKWLSCFLFFSCYPSAPYERKIMAMELILIMLNVWPVVPTLSENKDNFYSKTSLYPYSRSLSLPDSTLLLVGSIVDSWDRLRENSFRVLLYFPTPLPGITNPDKVREAVMWAKLLICSPRVRESDAGALMMRLLFRKYVLELRWIVRPSCNYVSLCFEAELANGAHCMPSSPVVTYLVSLIDWLVFAVEDAEKNLSEACKNSFVHGILLTLRYTFEELDWNSNVFTHSMCQMKDVLKRLLELVMRITSLALWVVSADAWHLPDDDMEEIEDDEVFSVDIPDEIDSSGLKSQVGVKVRKVDEEIGPSDQIVMVGCWLAMKEVSLLLGTVIRKVPLPTCDEMRKAIATSTDGSDLPSDVMLDLQQLETIGNHFLEVLLKMKHNGAIDKTRAGFTALCNRLLCSNDPRLCKLTESWMDILMERTIAKGQTVDDLLRRSAGIPAAFIAFFLSEPEGTPKRLLPRALSWLIDVVKKSLADQKTKANILGGPNGTKEISKFRDEGVVPTVHAFNVLKATFNDTNLATDTSGFCAEAMIICVRSFSSPYWEVRNSACLAYTALLRRMIGFLNVQKRESARRALTGLEFFHRYPTLHLFLMDELQVATEFLPEGSPKRAMSNLKNDLHPSLCPMLILLSRLKPSPLASETGDPLDPFLFMPFIRRCSFQSNFRIRVLASGALTGLVSNEKLPAVIFTMASELPCHENNNIIMSSNSIHGMLLQLNSLLNTNCRNLSDPSKKDEILEKLVRILKKRAWIGSPQQCHCPTLNLCFLKVLDNMLAVSRTYPTSKSVGPTWKILHDLSSEYLDLKPAHRQLYFDPTVQELRKQAAVSYFNCIFQTSKEIGDGEFLTRKKFSSPDNNNNLFEAVEMEGAAFTGFQERLIRSMSDPSYEVQLATLKWLHLFLKRIKLYGDCGEDHFYCEAVRICSTDINLQDTVMKLLASEKHHKCTHYLLKILYTWNSLQSPDDTRLLISGPRYVCNMDCNSVFQLWKELVSFLEITRHAKTRQTLICCLGICAKQISNLFMNRKSDPSSRSFLHFYEALSYFVGLIEQYSEASQPVNMRKAAADSLVASGLLAHAEALGVLISENSLSSNFFKVEDDIKLYTRKVLDLWSTCVKLLEDEDAELRKKLALKIQKNFLSRNDIASSQVEKVIESCFEHLSRIFGRWHDYLDYLCSWVLNAANGSNYVLSGENLVRRVFDKEIDNHHEEKLLICQLICWHLSKIPVSKEIESRDVLRKWRTKFFEQLVEIARERVGRKGCVGWVGGLGNHKDTFLQIYANLLGFYALSSCVAIEDGDNGHVVSEVSTVGEAIGPFIGNPLICNMYLMVIRLYEKCLGRTVVDSLRERLGERDDSGWDEFNPYFLLK</sequence>
<dbReference type="InterPro" id="IPR056843">
    <property type="entry name" value="THADA-like_TPR"/>
</dbReference>